<feature type="compositionally biased region" description="Low complexity" evidence="9">
    <location>
        <begin position="328"/>
        <end position="343"/>
    </location>
</feature>
<dbReference type="GO" id="GO:0006357">
    <property type="term" value="P:regulation of transcription by RNA polymerase II"/>
    <property type="evidence" value="ECO:0007669"/>
    <property type="project" value="InterPro"/>
</dbReference>
<dbReference type="GO" id="GO:0016592">
    <property type="term" value="C:mediator complex"/>
    <property type="evidence" value="ECO:0007669"/>
    <property type="project" value="InterPro"/>
</dbReference>
<evidence type="ECO:0000313" key="11">
    <source>
        <dbReference type="Proteomes" id="UP000800093"/>
    </source>
</evidence>
<dbReference type="InterPro" id="IPR007018">
    <property type="entry name" value="Mediator_Med6"/>
</dbReference>
<evidence type="ECO:0000256" key="6">
    <source>
        <dbReference type="ARBA" id="ARBA00023242"/>
    </source>
</evidence>
<dbReference type="Proteomes" id="UP000800093">
    <property type="component" value="Unassembled WGS sequence"/>
</dbReference>
<dbReference type="GO" id="GO:0003712">
    <property type="term" value="F:transcription coregulator activity"/>
    <property type="evidence" value="ECO:0007669"/>
    <property type="project" value="InterPro"/>
</dbReference>
<evidence type="ECO:0000256" key="4">
    <source>
        <dbReference type="ARBA" id="ARBA00023015"/>
    </source>
</evidence>
<dbReference type="AlphaFoldDB" id="A0A9P4N429"/>
<name>A0A9P4N429_9PLEO</name>
<keyword evidence="6 8" id="KW-0539">Nucleus</keyword>
<organism evidence="10 11">
    <name type="scientific">Lojkania enalia</name>
    <dbReference type="NCBI Taxonomy" id="147567"/>
    <lineage>
        <taxon>Eukaryota</taxon>
        <taxon>Fungi</taxon>
        <taxon>Dikarya</taxon>
        <taxon>Ascomycota</taxon>
        <taxon>Pezizomycotina</taxon>
        <taxon>Dothideomycetes</taxon>
        <taxon>Pleosporomycetidae</taxon>
        <taxon>Pleosporales</taxon>
        <taxon>Pleosporales incertae sedis</taxon>
        <taxon>Lojkania</taxon>
    </lineage>
</organism>
<keyword evidence="11" id="KW-1185">Reference proteome</keyword>
<evidence type="ECO:0000256" key="1">
    <source>
        <dbReference type="ARBA" id="ARBA00004123"/>
    </source>
</evidence>
<evidence type="ECO:0000256" key="8">
    <source>
        <dbReference type="RuleBase" id="RU364143"/>
    </source>
</evidence>
<dbReference type="Pfam" id="PF04934">
    <property type="entry name" value="Med6"/>
    <property type="match status" value="1"/>
</dbReference>
<protein>
    <recommendedName>
        <fullName evidence="3 8">Mediator of RNA polymerase II transcription subunit 6</fullName>
    </recommendedName>
    <alternativeName>
        <fullName evidence="7 8">Mediator complex subunit 6</fullName>
    </alternativeName>
</protein>
<dbReference type="PANTHER" id="PTHR13104">
    <property type="entry name" value="MED-6-RELATED"/>
    <property type="match status" value="1"/>
</dbReference>
<accession>A0A9P4N429</accession>
<sequence length="343" mass="37746">MPPKHTPLDEIQFENLRFLHQELGGQLNNETVLWYFMNSPFYDANCNNHALLFGNAPDIHRLRTDRKYLEEALKMRFPTGLQFMVVADPQGPGQPWVIQKQLKTRVDDAQGNNRIEIEVRGTYYTVGTKIHMAPSLLDVLRSRMLGISTRLQEVFHTSRELNHWSPATGHTYLPPNLYRSDAKSVAPGFASRLGSPGPSEADLSQALQTSQPVEASTTAFNDDFFLASLALTTKYGHEYMDENPLQGEPGSFVFASTNQRVEAVNKARAEAHTGATLSLPTTRANEGGSSIAPTPKPAPTEPASRKGSVAVKAPPPGKEKRRKSRGMTSPTSPSAPSAPLKIE</sequence>
<keyword evidence="4 8" id="KW-0805">Transcription regulation</keyword>
<dbReference type="Gene3D" id="3.10.450.580">
    <property type="entry name" value="Mediator complex, subunit Med6"/>
    <property type="match status" value="1"/>
</dbReference>
<evidence type="ECO:0000256" key="2">
    <source>
        <dbReference type="ARBA" id="ARBA00007526"/>
    </source>
</evidence>
<keyword evidence="5 8" id="KW-0804">Transcription</keyword>
<comment type="similarity">
    <text evidence="2 8">Belongs to the Mediator complex subunit 6 family.</text>
</comment>
<comment type="subunit">
    <text evidence="8">Component of the Mediator complex.</text>
</comment>
<proteinExistence type="inferred from homology"/>
<keyword evidence="8" id="KW-0010">Activator</keyword>
<feature type="compositionally biased region" description="Polar residues" evidence="9">
    <location>
        <begin position="275"/>
        <end position="288"/>
    </location>
</feature>
<dbReference type="EMBL" id="ML986617">
    <property type="protein sequence ID" value="KAF2264253.1"/>
    <property type="molecule type" value="Genomic_DNA"/>
</dbReference>
<gene>
    <name evidence="8" type="primary">MED6</name>
    <name evidence="10" type="ORF">CC78DRAFT_533316</name>
</gene>
<comment type="caution">
    <text evidence="10">The sequence shown here is derived from an EMBL/GenBank/DDBJ whole genome shotgun (WGS) entry which is preliminary data.</text>
</comment>
<evidence type="ECO:0000256" key="7">
    <source>
        <dbReference type="ARBA" id="ARBA00031259"/>
    </source>
</evidence>
<comment type="function">
    <text evidence="8">Component of the Mediator complex, a coactivator involved in the regulated transcription of nearly all RNA polymerase II-dependent genes. Mediator functions as a bridge to convey information from gene-specific regulatory proteins to the basal RNA polymerase II transcription machinery. Mediator is recruited to promoters by direct interactions with regulatory proteins and serves as a scaffold for the assembly of a functional preinitiation complex with RNA polymerase II and the general transcription factors.</text>
</comment>
<dbReference type="InterPro" id="IPR038566">
    <property type="entry name" value="Mediator_Med6_sf"/>
</dbReference>
<evidence type="ECO:0000256" key="5">
    <source>
        <dbReference type="ARBA" id="ARBA00023163"/>
    </source>
</evidence>
<feature type="region of interest" description="Disordered" evidence="9">
    <location>
        <begin position="267"/>
        <end position="343"/>
    </location>
</feature>
<dbReference type="OrthoDB" id="344220at2759"/>
<comment type="subcellular location">
    <subcellularLocation>
        <location evidence="1 8">Nucleus</location>
    </subcellularLocation>
</comment>
<evidence type="ECO:0000313" key="10">
    <source>
        <dbReference type="EMBL" id="KAF2264253.1"/>
    </source>
</evidence>
<evidence type="ECO:0000256" key="3">
    <source>
        <dbReference type="ARBA" id="ARBA00020634"/>
    </source>
</evidence>
<reference evidence="11" key="1">
    <citation type="journal article" date="2020" name="Stud. Mycol.">
        <title>101 Dothideomycetes genomes: A test case for predicting lifestyles and emergence of pathogens.</title>
        <authorList>
            <person name="Haridas S."/>
            <person name="Albert R."/>
            <person name="Binder M."/>
            <person name="Bloem J."/>
            <person name="LaButti K."/>
            <person name="Salamov A."/>
            <person name="Andreopoulos B."/>
            <person name="Baker S."/>
            <person name="Barry K."/>
            <person name="Bills G."/>
            <person name="Bluhm B."/>
            <person name="Cannon C."/>
            <person name="Castanera R."/>
            <person name="Culley D."/>
            <person name="Daum C."/>
            <person name="Ezra D."/>
            <person name="Gonzalez J."/>
            <person name="Henrissat B."/>
            <person name="Kuo A."/>
            <person name="Liang C."/>
            <person name="Lipzen A."/>
            <person name="Lutzoni F."/>
            <person name="Magnuson J."/>
            <person name="Mondo S."/>
            <person name="Nolan M."/>
            <person name="Ohm R."/>
            <person name="Pangilinan J."/>
            <person name="Park H.-J."/>
            <person name="Ramirez L."/>
            <person name="Alfaro M."/>
            <person name="Sun H."/>
            <person name="Tritt A."/>
            <person name="Yoshinaga Y."/>
            <person name="Zwiers L.-H."/>
            <person name="Turgeon B."/>
            <person name="Goodwin S."/>
            <person name="Spatafora J."/>
            <person name="Crous P."/>
            <person name="Grigoriev I."/>
        </authorList>
    </citation>
    <scope>NUCLEOTIDE SEQUENCE [LARGE SCALE GENOMIC DNA]</scope>
    <source>
        <strain evidence="11">CBS 304.66</strain>
    </source>
</reference>
<evidence type="ECO:0000256" key="9">
    <source>
        <dbReference type="SAM" id="MobiDB-lite"/>
    </source>
</evidence>